<dbReference type="Pfam" id="PF21981">
    <property type="entry name" value="RecX_HTH3"/>
    <property type="match status" value="1"/>
</dbReference>
<evidence type="ECO:0000259" key="7">
    <source>
        <dbReference type="Pfam" id="PF21981"/>
    </source>
</evidence>
<dbReference type="InterPro" id="IPR053925">
    <property type="entry name" value="RecX_HTH_3rd"/>
</dbReference>
<dbReference type="NCBIfam" id="NF001054">
    <property type="entry name" value="PRK00117.2-1"/>
    <property type="match status" value="1"/>
</dbReference>
<dbReference type="InterPro" id="IPR003783">
    <property type="entry name" value="Regulatory_RecX"/>
</dbReference>
<dbReference type="PANTHER" id="PTHR33602:SF1">
    <property type="entry name" value="REGULATORY PROTEIN RECX FAMILY PROTEIN"/>
    <property type="match status" value="1"/>
</dbReference>
<dbReference type="EMBL" id="LT629751">
    <property type="protein sequence ID" value="SDS77900.1"/>
    <property type="molecule type" value="Genomic_DNA"/>
</dbReference>
<accession>A0A1H1UZX2</accession>
<keyword evidence="4 5" id="KW-0963">Cytoplasm</keyword>
<comment type="similarity">
    <text evidence="2 5">Belongs to the RecX family.</text>
</comment>
<evidence type="ECO:0000256" key="2">
    <source>
        <dbReference type="ARBA" id="ARBA00009695"/>
    </source>
</evidence>
<comment type="function">
    <text evidence="5">Modulates RecA activity.</text>
</comment>
<dbReference type="STRING" id="1392877.SAMN05216221_2609"/>
<dbReference type="InterPro" id="IPR036388">
    <property type="entry name" value="WH-like_DNA-bd_sf"/>
</dbReference>
<evidence type="ECO:0000259" key="8">
    <source>
        <dbReference type="Pfam" id="PF21982"/>
    </source>
</evidence>
<dbReference type="Proteomes" id="UP000243359">
    <property type="component" value="Chromosome I"/>
</dbReference>
<dbReference type="OrthoDB" id="7066780at2"/>
<dbReference type="Pfam" id="PF21982">
    <property type="entry name" value="RecX_HTH1"/>
    <property type="match status" value="1"/>
</dbReference>
<dbReference type="GO" id="GO:0006282">
    <property type="term" value="P:regulation of DNA repair"/>
    <property type="evidence" value="ECO:0007669"/>
    <property type="project" value="UniProtKB-UniRule"/>
</dbReference>
<dbReference type="HAMAP" id="MF_01114">
    <property type="entry name" value="RecX"/>
    <property type="match status" value="1"/>
</dbReference>
<dbReference type="InterPro" id="IPR053926">
    <property type="entry name" value="RecX_HTH_1st"/>
</dbReference>
<evidence type="ECO:0000259" key="6">
    <source>
        <dbReference type="Pfam" id="PF02631"/>
    </source>
</evidence>
<organism evidence="9 10">
    <name type="scientific">Pseudomonas oryzae</name>
    <dbReference type="NCBI Taxonomy" id="1392877"/>
    <lineage>
        <taxon>Bacteria</taxon>
        <taxon>Pseudomonadati</taxon>
        <taxon>Pseudomonadota</taxon>
        <taxon>Gammaproteobacteria</taxon>
        <taxon>Pseudomonadales</taxon>
        <taxon>Pseudomonadaceae</taxon>
        <taxon>Pseudomonas</taxon>
    </lineage>
</organism>
<feature type="domain" description="RecX first three-helical" evidence="8">
    <location>
        <begin position="12"/>
        <end position="48"/>
    </location>
</feature>
<feature type="domain" description="RecX third three-helical" evidence="7">
    <location>
        <begin position="108"/>
        <end position="146"/>
    </location>
</feature>
<evidence type="ECO:0000256" key="5">
    <source>
        <dbReference type="HAMAP-Rule" id="MF_01114"/>
    </source>
</evidence>
<dbReference type="GO" id="GO:0005737">
    <property type="term" value="C:cytoplasm"/>
    <property type="evidence" value="ECO:0007669"/>
    <property type="project" value="UniProtKB-SubCell"/>
</dbReference>
<feature type="domain" description="RecX second three-helical" evidence="6">
    <location>
        <begin position="57"/>
        <end position="97"/>
    </location>
</feature>
<protein>
    <recommendedName>
        <fullName evidence="3 5">Regulatory protein RecX</fullName>
    </recommendedName>
</protein>
<evidence type="ECO:0000256" key="1">
    <source>
        <dbReference type="ARBA" id="ARBA00004496"/>
    </source>
</evidence>
<dbReference type="AlphaFoldDB" id="A0A1H1UZX2"/>
<evidence type="ECO:0000313" key="9">
    <source>
        <dbReference type="EMBL" id="SDS77900.1"/>
    </source>
</evidence>
<sequence>MSAQLDTPAAVRRAAMDLLARREHGRVELGRKLLRRGAQSDCIESALDLLEQQGLLSEDRYLSSYIASGAAKGWGPLRIRDELQQRGVKAEAIALALESSDIDWNRCLRETWQRKFGCLPTDARERARQGRFLAYRGFAVGAITRLLQGRMDPEA</sequence>
<reference evidence="10" key="1">
    <citation type="submission" date="2016-10" db="EMBL/GenBank/DDBJ databases">
        <authorList>
            <person name="Varghese N."/>
            <person name="Submissions S."/>
        </authorList>
    </citation>
    <scope>NUCLEOTIDE SEQUENCE [LARGE SCALE GENOMIC DNA]</scope>
    <source>
        <strain evidence="10">KCTC 32247</strain>
    </source>
</reference>
<dbReference type="Pfam" id="PF02631">
    <property type="entry name" value="RecX_HTH2"/>
    <property type="match status" value="1"/>
</dbReference>
<evidence type="ECO:0000256" key="4">
    <source>
        <dbReference type="ARBA" id="ARBA00022490"/>
    </source>
</evidence>
<evidence type="ECO:0000256" key="3">
    <source>
        <dbReference type="ARBA" id="ARBA00018111"/>
    </source>
</evidence>
<proteinExistence type="inferred from homology"/>
<dbReference type="InterPro" id="IPR053924">
    <property type="entry name" value="RecX_HTH_2nd"/>
</dbReference>
<dbReference type="PANTHER" id="PTHR33602">
    <property type="entry name" value="REGULATORY PROTEIN RECX FAMILY PROTEIN"/>
    <property type="match status" value="1"/>
</dbReference>
<comment type="subcellular location">
    <subcellularLocation>
        <location evidence="1 5">Cytoplasm</location>
    </subcellularLocation>
</comment>
<keyword evidence="10" id="KW-1185">Reference proteome</keyword>
<gene>
    <name evidence="5" type="primary">recX</name>
    <name evidence="9" type="ORF">SAMN05216221_2609</name>
</gene>
<name>A0A1H1UZX2_9PSED</name>
<dbReference type="RefSeq" id="WP_090349342.1">
    <property type="nucleotide sequence ID" value="NZ_LT629751.1"/>
</dbReference>
<dbReference type="Gene3D" id="1.10.10.10">
    <property type="entry name" value="Winged helix-like DNA-binding domain superfamily/Winged helix DNA-binding domain"/>
    <property type="match status" value="3"/>
</dbReference>
<evidence type="ECO:0000313" key="10">
    <source>
        <dbReference type="Proteomes" id="UP000243359"/>
    </source>
</evidence>